<reference evidence="4" key="1">
    <citation type="journal article" date="2019" name="Int. J. Syst. Evol. Microbiol.">
        <title>The Global Catalogue of Microorganisms (GCM) 10K type strain sequencing project: providing services to taxonomists for standard genome sequencing and annotation.</title>
        <authorList>
            <consortium name="The Broad Institute Genomics Platform"/>
            <consortium name="The Broad Institute Genome Sequencing Center for Infectious Disease"/>
            <person name="Wu L."/>
            <person name="Ma J."/>
        </authorList>
    </citation>
    <scope>NUCLEOTIDE SEQUENCE [LARGE SCALE GENOMIC DNA]</scope>
    <source>
        <strain evidence="4">KCTC 42217</strain>
    </source>
</reference>
<feature type="signal peptide" evidence="2">
    <location>
        <begin position="1"/>
        <end position="20"/>
    </location>
</feature>
<feature type="chain" id="PRO_5044975517" evidence="2">
    <location>
        <begin position="21"/>
        <end position="471"/>
    </location>
</feature>
<dbReference type="InterPro" id="IPR010131">
    <property type="entry name" value="MdtP/NodT-like"/>
</dbReference>
<dbReference type="InterPro" id="IPR003423">
    <property type="entry name" value="OMP_efflux"/>
</dbReference>
<sequence length="471" mass="52167">MKKRSILIYTSLSLALLISACKVGKNYQRPEVELPQKFGEVSFADTSSIADLEWKVFFSDTTLQGLLEKGINENYDLQIAIKRMDIARQQLKQSKLLLLPDLNLELGAQYNRPSNNSLNGLSTSSFLGTNHIENYNTNLNLSWEIDIWGKIRRQKEAVLAQYLQTAEGKKAVQTQLVSDIAQGYYNLLMLDRQLTIAHRNLNLSDSTLQLTKLLKEAGEVNQLAVEQAEAQNQATALLVPQLEQALAEQENALQLLAGSLPARIARNADRSPSMIFTNLSAGIPAAILSRRPDIRVNEMALVAANAYAGMAQGNLYPALVIGGAGGLESFKASNWFNIPNSLFGVASGAILQPVFRKRALKTQFEIAKIQREQAVLQFRQSILNAVGEVSNALSRLEKINHQEQIASRRAANLRLSVANARLLFKSDRANYLEVITVQSNALQAELDLALIQRQRDGARIELYRALGGGWK</sequence>
<dbReference type="PROSITE" id="PS51257">
    <property type="entry name" value="PROKAR_LIPOPROTEIN"/>
    <property type="match status" value="1"/>
</dbReference>
<dbReference type="Gene3D" id="2.20.200.10">
    <property type="entry name" value="Outer membrane efflux proteins (OEP)"/>
    <property type="match status" value="1"/>
</dbReference>
<comment type="similarity">
    <text evidence="1 2">Belongs to the outer membrane factor (OMF) (TC 1.B.17) family.</text>
</comment>
<evidence type="ECO:0000313" key="4">
    <source>
        <dbReference type="Proteomes" id="UP001597387"/>
    </source>
</evidence>
<comment type="subcellular location">
    <subcellularLocation>
        <location evidence="2">Cell membrane</location>
        <topology evidence="2">Lipid-anchor</topology>
    </subcellularLocation>
</comment>
<comment type="caution">
    <text evidence="3">The sequence shown here is derived from an EMBL/GenBank/DDBJ whole genome shotgun (WGS) entry which is preliminary data.</text>
</comment>
<keyword evidence="4" id="KW-1185">Reference proteome</keyword>
<gene>
    <name evidence="3" type="ORF">ACFSJU_10385</name>
</gene>
<dbReference type="PANTHER" id="PTHR30203">
    <property type="entry name" value="OUTER MEMBRANE CATION EFFLUX PROTEIN"/>
    <property type="match status" value="1"/>
</dbReference>
<dbReference type="SUPFAM" id="SSF56954">
    <property type="entry name" value="Outer membrane efflux proteins (OEP)"/>
    <property type="match status" value="1"/>
</dbReference>
<accession>A0ABW4ZL48</accession>
<name>A0ABW4ZL48_9SPHI</name>
<dbReference type="Proteomes" id="UP001597387">
    <property type="component" value="Unassembled WGS sequence"/>
</dbReference>
<keyword evidence="2" id="KW-0732">Signal</keyword>
<protein>
    <submittedName>
        <fullName evidence="3">Efflux transporter outer membrane subunit</fullName>
    </submittedName>
</protein>
<evidence type="ECO:0000313" key="3">
    <source>
        <dbReference type="EMBL" id="MFD2162799.1"/>
    </source>
</evidence>
<dbReference type="RefSeq" id="WP_255902910.1">
    <property type="nucleotide sequence ID" value="NZ_JAFMZO010000003.1"/>
</dbReference>
<evidence type="ECO:0000256" key="2">
    <source>
        <dbReference type="RuleBase" id="RU362097"/>
    </source>
</evidence>
<dbReference type="EMBL" id="JBHUHZ010000001">
    <property type="protein sequence ID" value="MFD2162799.1"/>
    <property type="molecule type" value="Genomic_DNA"/>
</dbReference>
<proteinExistence type="inferred from homology"/>
<keyword evidence="2" id="KW-0472">Membrane</keyword>
<keyword evidence="2" id="KW-0449">Lipoprotein</keyword>
<keyword evidence="2" id="KW-1134">Transmembrane beta strand</keyword>
<keyword evidence="2" id="KW-0812">Transmembrane</keyword>
<organism evidence="3 4">
    <name type="scientific">Paradesertivirga mongoliensis</name>
    <dbReference type="NCBI Taxonomy" id="2100740"/>
    <lineage>
        <taxon>Bacteria</taxon>
        <taxon>Pseudomonadati</taxon>
        <taxon>Bacteroidota</taxon>
        <taxon>Sphingobacteriia</taxon>
        <taxon>Sphingobacteriales</taxon>
        <taxon>Sphingobacteriaceae</taxon>
        <taxon>Paradesertivirga</taxon>
    </lineage>
</organism>
<dbReference type="Gene3D" id="1.20.1600.10">
    <property type="entry name" value="Outer membrane efflux proteins (OEP)"/>
    <property type="match status" value="1"/>
</dbReference>
<dbReference type="Pfam" id="PF02321">
    <property type="entry name" value="OEP"/>
    <property type="match status" value="2"/>
</dbReference>
<keyword evidence="2" id="KW-0564">Palmitate</keyword>
<dbReference type="PANTHER" id="PTHR30203:SF33">
    <property type="entry name" value="BLR4455 PROTEIN"/>
    <property type="match status" value="1"/>
</dbReference>
<dbReference type="NCBIfam" id="TIGR01845">
    <property type="entry name" value="outer_NodT"/>
    <property type="match status" value="1"/>
</dbReference>
<evidence type="ECO:0000256" key="1">
    <source>
        <dbReference type="ARBA" id="ARBA00007613"/>
    </source>
</evidence>